<feature type="coiled-coil region" evidence="1">
    <location>
        <begin position="32"/>
        <end position="59"/>
    </location>
</feature>
<dbReference type="EMBL" id="JBFNXR010000050">
    <property type="protein sequence ID" value="MEW9856121.1"/>
    <property type="molecule type" value="Genomic_DNA"/>
</dbReference>
<feature type="signal peptide" evidence="3">
    <location>
        <begin position="1"/>
        <end position="24"/>
    </location>
</feature>
<dbReference type="Proteomes" id="UP001556118">
    <property type="component" value="Unassembled WGS sequence"/>
</dbReference>
<protein>
    <submittedName>
        <fullName evidence="4">OprO/OprP family phosphate-selective porin</fullName>
    </submittedName>
</protein>
<gene>
    <name evidence="4" type="ORF">ABUH87_13345</name>
</gene>
<dbReference type="Gene3D" id="2.40.160.10">
    <property type="entry name" value="Porin"/>
    <property type="match status" value="1"/>
</dbReference>
<feature type="compositionally biased region" description="Low complexity" evidence="2">
    <location>
        <begin position="70"/>
        <end position="87"/>
    </location>
</feature>
<feature type="chain" id="PRO_5046357706" evidence="3">
    <location>
        <begin position="25"/>
        <end position="473"/>
    </location>
</feature>
<keyword evidence="3" id="KW-0732">Signal</keyword>
<keyword evidence="1" id="KW-0175">Coiled coil</keyword>
<evidence type="ECO:0000256" key="3">
    <source>
        <dbReference type="SAM" id="SignalP"/>
    </source>
</evidence>
<accession>A0ABV3RDF7</accession>
<organism evidence="4 5">
    <name type="scientific">Novosphingobium rhizovicinum</name>
    <dbReference type="NCBI Taxonomy" id="3228928"/>
    <lineage>
        <taxon>Bacteria</taxon>
        <taxon>Pseudomonadati</taxon>
        <taxon>Pseudomonadota</taxon>
        <taxon>Alphaproteobacteria</taxon>
        <taxon>Sphingomonadales</taxon>
        <taxon>Sphingomonadaceae</taxon>
        <taxon>Novosphingobium</taxon>
    </lineage>
</organism>
<evidence type="ECO:0000256" key="1">
    <source>
        <dbReference type="SAM" id="Coils"/>
    </source>
</evidence>
<dbReference type="InterPro" id="IPR023614">
    <property type="entry name" value="Porin_dom_sf"/>
</dbReference>
<evidence type="ECO:0000313" key="4">
    <source>
        <dbReference type="EMBL" id="MEW9856121.1"/>
    </source>
</evidence>
<keyword evidence="5" id="KW-1185">Reference proteome</keyword>
<evidence type="ECO:0000256" key="2">
    <source>
        <dbReference type="SAM" id="MobiDB-lite"/>
    </source>
</evidence>
<dbReference type="Pfam" id="PF07396">
    <property type="entry name" value="Porin_O_P"/>
    <property type="match status" value="1"/>
</dbReference>
<dbReference type="SUPFAM" id="SSF56935">
    <property type="entry name" value="Porins"/>
    <property type="match status" value="1"/>
</dbReference>
<comment type="caution">
    <text evidence="4">The sequence shown here is derived from an EMBL/GenBank/DDBJ whole genome shotgun (WGS) entry which is preliminary data.</text>
</comment>
<proteinExistence type="predicted"/>
<evidence type="ECO:0000313" key="5">
    <source>
        <dbReference type="Proteomes" id="UP001556118"/>
    </source>
</evidence>
<name>A0ABV3RDF7_9SPHN</name>
<dbReference type="InterPro" id="IPR010870">
    <property type="entry name" value="Porin_O/P"/>
</dbReference>
<reference evidence="4 5" key="1">
    <citation type="submission" date="2024-06" db="EMBL/GenBank/DDBJ databases">
        <title>Novosphingobium rhizovicinus M1R2S20.</title>
        <authorList>
            <person name="Sun J.-Q."/>
        </authorList>
    </citation>
    <scope>NUCLEOTIDE SEQUENCE [LARGE SCALE GENOMIC DNA]</scope>
    <source>
        <strain evidence="4 5">M1R2S20</strain>
    </source>
</reference>
<dbReference type="RefSeq" id="WP_367774418.1">
    <property type="nucleotide sequence ID" value="NZ_JBFNXR010000050.1"/>
</dbReference>
<sequence>MNPRIAAATLALFGSVALAIPAAAQPLTPSDTEALRTEIESLRARLDALEKRLAGDSSAAAGAAAEAGSDIGSTSQAASPPAATAASGNDTPAVIKWKGAAQIVEDDRSFKAKGRIQADAGYVSQPDGSTDKGLGFVNEMRRIRLGAEGSIGSGVGYKLELELSDNSVDLVDTYISYRTGGLQLRLGNQNPPWSLDELTGDTAGNVMERAAFTDAFNFERRLGFVAQYETGDLLTQAGVFTDDVSALANDSDGPSGGDENNSYSLHGRLVYAPKIGKTQLHAGASAHWRRLGRITEDGVRYRQRPYLHASNSRLIGTRSLLVEREFGYGAELAAVRGRWQTAGEVFVQKAIRGGLPDLTFWGGYAELSYFLTNDTRTYKDGQFGSVAPSKPIGEGGPGSIQLTLRYDYLDLNDRTVIGGTQDGYIAAIIWSPLSNLRFNLNYANLSYEDAVALPSGDRSYDVQVLGTRFEFDF</sequence>
<feature type="region of interest" description="Disordered" evidence="2">
    <location>
        <begin position="70"/>
        <end position="90"/>
    </location>
</feature>